<name>A0AAW0T805_SCYPA</name>
<proteinExistence type="predicted"/>
<organism evidence="2 3">
    <name type="scientific">Scylla paramamosain</name>
    <name type="common">Mud crab</name>
    <dbReference type="NCBI Taxonomy" id="85552"/>
    <lineage>
        <taxon>Eukaryota</taxon>
        <taxon>Metazoa</taxon>
        <taxon>Ecdysozoa</taxon>
        <taxon>Arthropoda</taxon>
        <taxon>Crustacea</taxon>
        <taxon>Multicrustacea</taxon>
        <taxon>Malacostraca</taxon>
        <taxon>Eumalacostraca</taxon>
        <taxon>Eucarida</taxon>
        <taxon>Decapoda</taxon>
        <taxon>Pleocyemata</taxon>
        <taxon>Brachyura</taxon>
        <taxon>Eubrachyura</taxon>
        <taxon>Portunoidea</taxon>
        <taxon>Portunidae</taxon>
        <taxon>Portuninae</taxon>
        <taxon>Scylla</taxon>
    </lineage>
</organism>
<evidence type="ECO:0000313" key="3">
    <source>
        <dbReference type="Proteomes" id="UP001487740"/>
    </source>
</evidence>
<sequence>MPNSPLLVSGAAAEHTGTAPFEVLDLSRLDPAPPFPPAAARPQPAHVSGARWPGEAGVRAISELHESRATVGGGSGRFVGGYTYLNFSAQRFHPSLCSSSLSLSLHAPSTPPPPLLHPSVSTTAAASPSQPASQPASQTDRQWASGIAALPDNQPHLATSPMTR</sequence>
<evidence type="ECO:0000256" key="1">
    <source>
        <dbReference type="SAM" id="MobiDB-lite"/>
    </source>
</evidence>
<comment type="caution">
    <text evidence="2">The sequence shown here is derived from an EMBL/GenBank/DDBJ whole genome shotgun (WGS) entry which is preliminary data.</text>
</comment>
<feature type="region of interest" description="Disordered" evidence="1">
    <location>
        <begin position="101"/>
        <end position="164"/>
    </location>
</feature>
<accession>A0AAW0T805</accession>
<keyword evidence="3" id="KW-1185">Reference proteome</keyword>
<evidence type="ECO:0000313" key="2">
    <source>
        <dbReference type="EMBL" id="KAK8383728.1"/>
    </source>
</evidence>
<protein>
    <submittedName>
        <fullName evidence="2">Uncharacterized protein</fullName>
    </submittedName>
</protein>
<feature type="compositionally biased region" description="Low complexity" evidence="1">
    <location>
        <begin position="117"/>
        <end position="139"/>
    </location>
</feature>
<dbReference type="Proteomes" id="UP001487740">
    <property type="component" value="Unassembled WGS sequence"/>
</dbReference>
<dbReference type="EMBL" id="JARAKH010000036">
    <property type="protein sequence ID" value="KAK8383728.1"/>
    <property type="molecule type" value="Genomic_DNA"/>
</dbReference>
<reference evidence="2 3" key="1">
    <citation type="submission" date="2023-03" db="EMBL/GenBank/DDBJ databases">
        <title>High-quality genome of Scylla paramamosain provides insights in environmental adaptation.</title>
        <authorList>
            <person name="Zhang L."/>
        </authorList>
    </citation>
    <scope>NUCLEOTIDE SEQUENCE [LARGE SCALE GENOMIC DNA]</scope>
    <source>
        <strain evidence="2">LZ_2023a</strain>
        <tissue evidence="2">Muscle</tissue>
    </source>
</reference>
<dbReference type="AlphaFoldDB" id="A0AAW0T805"/>
<gene>
    <name evidence="2" type="ORF">O3P69_015880</name>
</gene>